<sequence>MKKNLRKTSKFIVNRTQQLRSETSDMVRKLKNGDRKISTKPNIENLEPKTTRSFYPNSEDSMQKFENSFNRNIENLSAENDNDDGGDGLLVEPTLIKIKRLESVKYEQWNDDDVPKQNDSNSTGSIDSKINESIRFDDIENLPPPPQAPLRRKKWIKKNQCLTLERLRADFDRYLNVFDLNPSSEHQIDLDKFIDVDEESRNSFQNYSHFRCRLSKQSDEQSLNGEIKIDDRTALILVSKTIRVTCYGKPMNRYRYRNQPCQLLPSKWTEFLSIKAFCQRFNQFPYDDHQKSLIDSIVLQLYTILARLEASTFETKQRNGKLLSNKPLTVGDIDDTLVGIAWSNCNQNDNNNSKRSNSISDVLLLLPAKMIDFDDEINENDGLPSSTSLELDSLSMMQAFCLQVFLMRLTRLITSNQPLLSEQQTSSHTNGQPLQSSRTERRNLKNQLSHYYANVSNRLQTFSSLGELKTLSMVDVFQIVPSSDQSGIEMIEKSIEDWLSNRLESKGFIQRFYQIDSSNQYKNVFRPGSLLDFLELDFVQTSNTKTIIDLFRKLTD</sequence>
<organism evidence="2 3">
    <name type="scientific">Sarcoptes scabiei</name>
    <name type="common">Itch mite</name>
    <name type="synonym">Acarus scabiei</name>
    <dbReference type="NCBI Taxonomy" id="52283"/>
    <lineage>
        <taxon>Eukaryota</taxon>
        <taxon>Metazoa</taxon>
        <taxon>Ecdysozoa</taxon>
        <taxon>Arthropoda</taxon>
        <taxon>Chelicerata</taxon>
        <taxon>Arachnida</taxon>
        <taxon>Acari</taxon>
        <taxon>Acariformes</taxon>
        <taxon>Sarcoptiformes</taxon>
        <taxon>Astigmata</taxon>
        <taxon>Psoroptidia</taxon>
        <taxon>Sarcoptoidea</taxon>
        <taxon>Sarcoptidae</taxon>
        <taxon>Sarcoptinae</taxon>
        <taxon>Sarcoptes</taxon>
    </lineage>
</organism>
<name>A0A131ZVI4_SARSC</name>
<dbReference type="EMBL" id="JXLN01001478">
    <property type="protein sequence ID" value="KPM02295.1"/>
    <property type="molecule type" value="Genomic_DNA"/>
</dbReference>
<protein>
    <submittedName>
        <fullName evidence="2">Uncharacterized protein</fullName>
    </submittedName>
</protein>
<reference evidence="2 3" key="1">
    <citation type="journal article" date="2015" name="Parasit. Vectors">
        <title>Draft genome of the scabies mite.</title>
        <authorList>
            <person name="Rider S.D.Jr."/>
            <person name="Morgan M.S."/>
            <person name="Arlian L.G."/>
        </authorList>
    </citation>
    <scope>NUCLEOTIDE SEQUENCE [LARGE SCALE GENOMIC DNA]</scope>
    <source>
        <strain evidence="2">Arlian Lab</strain>
    </source>
</reference>
<dbReference type="AlphaFoldDB" id="A0A131ZVI4"/>
<gene>
    <name evidence="2" type="ORF">QR98_0007040</name>
</gene>
<comment type="caution">
    <text evidence="2">The sequence shown here is derived from an EMBL/GenBank/DDBJ whole genome shotgun (WGS) entry which is preliminary data.</text>
</comment>
<dbReference type="VEuPathDB" id="VectorBase:SSCA004194"/>
<dbReference type="Proteomes" id="UP000616769">
    <property type="component" value="Unassembled WGS sequence"/>
</dbReference>
<dbReference type="OrthoDB" id="6516966at2759"/>
<evidence type="ECO:0000256" key="1">
    <source>
        <dbReference type="SAM" id="MobiDB-lite"/>
    </source>
</evidence>
<feature type="compositionally biased region" description="Polar residues" evidence="1">
    <location>
        <begin position="420"/>
        <end position="437"/>
    </location>
</feature>
<feature type="region of interest" description="Disordered" evidence="1">
    <location>
        <begin position="420"/>
        <end position="440"/>
    </location>
</feature>
<proteinExistence type="predicted"/>
<evidence type="ECO:0000313" key="3">
    <source>
        <dbReference type="Proteomes" id="UP000616769"/>
    </source>
</evidence>
<evidence type="ECO:0000313" key="2">
    <source>
        <dbReference type="EMBL" id="KPM02295.1"/>
    </source>
</evidence>
<accession>A0A131ZVI4</accession>